<dbReference type="EMBL" id="BDQG01000001">
    <property type="protein sequence ID" value="GAW67303.1"/>
    <property type="molecule type" value="Genomic_DNA"/>
</dbReference>
<sequence>MRFFLFLGGFLRFIRMPHDRIVYLLLLVSVVLYFTDYFLFGRPGEIGFGFMSNVAFLPVYVLFVTLMIERVLREREREAMLKKLNMVIGIFFSEVGTRLLRDFLEFFPDGGELRQKLNITVRWREEDYRAARDFLKSHEIRLDARLGDLPRLKEFLSERKGVMLSLMENPNLLEHESFTDLLWAVFHLIEELQARHCLASLPASDLEHLAGDMKRAHNHLLIEWLSYMSHLQKDYPYLFSLAVRMNPMNPQAHAEVA</sequence>
<proteinExistence type="predicted"/>
<evidence type="ECO:0000313" key="3">
    <source>
        <dbReference type="Proteomes" id="UP000194153"/>
    </source>
</evidence>
<protein>
    <submittedName>
        <fullName evidence="2">Protein MJ1433</fullName>
    </submittedName>
</protein>
<accession>A0ABQ0MJZ0</accession>
<evidence type="ECO:0000313" key="2">
    <source>
        <dbReference type="EMBL" id="GAW67303.1"/>
    </source>
</evidence>
<keyword evidence="1" id="KW-0812">Transmembrane</keyword>
<name>A0ABQ0MJZ0_9BACT</name>
<keyword evidence="1" id="KW-1133">Transmembrane helix</keyword>
<comment type="caution">
    <text evidence="2">The sequence shown here is derived from an EMBL/GenBank/DDBJ whole genome shotgun (WGS) entry which is preliminary data.</text>
</comment>
<keyword evidence="1" id="KW-0472">Membrane</keyword>
<feature type="transmembrane region" description="Helical" evidence="1">
    <location>
        <begin position="46"/>
        <end position="68"/>
    </location>
</feature>
<reference evidence="2 3" key="1">
    <citation type="submission" date="2017-04" db="EMBL/GenBank/DDBJ databases">
        <authorList>
            <consortium name="Geobacter pelophilus Genome Sequencing"/>
            <person name="Aoyagi T."/>
            <person name="Koike H."/>
            <person name="Hori T."/>
        </authorList>
    </citation>
    <scope>NUCLEOTIDE SEQUENCE [LARGE SCALE GENOMIC DNA]</scope>
    <source>
        <strain evidence="2 3">Drf2</strain>
    </source>
</reference>
<keyword evidence="3" id="KW-1185">Reference proteome</keyword>
<dbReference type="Proteomes" id="UP000194153">
    <property type="component" value="Unassembled WGS sequence"/>
</dbReference>
<evidence type="ECO:0000256" key="1">
    <source>
        <dbReference type="SAM" id="Phobius"/>
    </source>
</evidence>
<gene>
    <name evidence="2" type="ORF">GPEL0_01r3061</name>
</gene>
<organism evidence="2 3">
    <name type="scientific">Geoanaerobacter pelophilus</name>
    <dbReference type="NCBI Taxonomy" id="60036"/>
    <lineage>
        <taxon>Bacteria</taxon>
        <taxon>Pseudomonadati</taxon>
        <taxon>Thermodesulfobacteriota</taxon>
        <taxon>Desulfuromonadia</taxon>
        <taxon>Geobacterales</taxon>
        <taxon>Geobacteraceae</taxon>
        <taxon>Geoanaerobacter</taxon>
    </lineage>
</organism>
<feature type="transmembrane region" description="Helical" evidence="1">
    <location>
        <begin position="21"/>
        <end position="40"/>
    </location>
</feature>
<reference evidence="3" key="2">
    <citation type="submission" date="2017-05" db="EMBL/GenBank/DDBJ databases">
        <title>Draft genome sequence of Geobacter pelophilus, a iron(III)-reducing bacteria.</title>
        <authorList>
            <person name="Aoyagi T."/>
            <person name="Koike H."/>
            <person name="Morita T."/>
            <person name="Sato Y."/>
            <person name="Habe H."/>
            <person name="Hori T."/>
        </authorList>
    </citation>
    <scope>NUCLEOTIDE SEQUENCE [LARGE SCALE GENOMIC DNA]</scope>
    <source>
        <strain evidence="3">Drf2</strain>
    </source>
</reference>